<keyword evidence="1" id="KW-0436">Ligase</keyword>
<protein>
    <submittedName>
        <fullName evidence="1">Glycine--tRNA ligase alpha subunit</fullName>
    </submittedName>
</protein>
<organism evidence="1">
    <name type="scientific">Lygus hesperus</name>
    <name type="common">Western plant bug</name>
    <dbReference type="NCBI Taxonomy" id="30085"/>
    <lineage>
        <taxon>Eukaryota</taxon>
        <taxon>Metazoa</taxon>
        <taxon>Ecdysozoa</taxon>
        <taxon>Arthropoda</taxon>
        <taxon>Hexapoda</taxon>
        <taxon>Insecta</taxon>
        <taxon>Pterygota</taxon>
        <taxon>Neoptera</taxon>
        <taxon>Paraneoptera</taxon>
        <taxon>Hemiptera</taxon>
        <taxon>Heteroptera</taxon>
        <taxon>Panheteroptera</taxon>
        <taxon>Cimicomorpha</taxon>
        <taxon>Miridae</taxon>
        <taxon>Mirini</taxon>
        <taxon>Lygus</taxon>
    </lineage>
</organism>
<sequence>KVKKLRFSKQARWIQLPTWHQVKRVALDKTWIAPCPSIWRNRSHTIGRWLENLAGTISAPLDTEIGQRRAKESVQYTGTDDPVHTCLRDVDTETTVQLYTTIVRKPTELLVGLYIENNASGVGGVGVGKATGALCAVVETVQHSMQLCNDCVFLPRSLVGHT</sequence>
<evidence type="ECO:0000313" key="1">
    <source>
        <dbReference type="EMBL" id="JAG09468.1"/>
    </source>
</evidence>
<gene>
    <name evidence="1" type="primary">glyQ_3</name>
    <name evidence="1" type="ORF">CM83_959</name>
</gene>
<dbReference type="GO" id="GO:0016874">
    <property type="term" value="F:ligase activity"/>
    <property type="evidence" value="ECO:0007669"/>
    <property type="project" value="UniProtKB-KW"/>
</dbReference>
<proteinExistence type="predicted"/>
<reference evidence="1" key="1">
    <citation type="journal article" date="2014" name="PLoS ONE">
        <title>Transcriptome-Based Identification of ABC Transporters in the Western Tarnished Plant Bug Lygus hesperus.</title>
        <authorList>
            <person name="Hull J.J."/>
            <person name="Chaney K."/>
            <person name="Geib S.M."/>
            <person name="Fabrick J.A."/>
            <person name="Brent C.S."/>
            <person name="Walsh D."/>
            <person name="Lavine L.C."/>
        </authorList>
    </citation>
    <scope>NUCLEOTIDE SEQUENCE</scope>
</reference>
<reference evidence="1" key="2">
    <citation type="submission" date="2014-07" db="EMBL/GenBank/DDBJ databases">
        <authorList>
            <person name="Hull J."/>
        </authorList>
    </citation>
    <scope>NUCLEOTIDE SEQUENCE</scope>
</reference>
<accession>A0A0A9WSM3</accession>
<dbReference type="AlphaFoldDB" id="A0A0A9WSM3"/>
<feature type="non-terminal residue" evidence="1">
    <location>
        <position position="1"/>
    </location>
</feature>
<name>A0A0A9WSM3_LYGHE</name>
<dbReference type="EMBL" id="GBHO01034136">
    <property type="protein sequence ID" value="JAG09468.1"/>
    <property type="molecule type" value="Transcribed_RNA"/>
</dbReference>